<evidence type="ECO:0000256" key="2">
    <source>
        <dbReference type="SAM" id="Phobius"/>
    </source>
</evidence>
<evidence type="ECO:0000256" key="1">
    <source>
        <dbReference type="SAM" id="MobiDB-lite"/>
    </source>
</evidence>
<feature type="compositionally biased region" description="Low complexity" evidence="1">
    <location>
        <begin position="403"/>
        <end position="412"/>
    </location>
</feature>
<feature type="domain" description="TPM" evidence="3">
    <location>
        <begin position="24"/>
        <end position="148"/>
    </location>
</feature>
<proteinExistence type="predicted"/>
<dbReference type="InterPro" id="IPR007621">
    <property type="entry name" value="TPM_dom"/>
</dbReference>
<keyword evidence="5" id="KW-1185">Reference proteome</keyword>
<dbReference type="EMBL" id="BAABHY010000001">
    <property type="protein sequence ID" value="GAA5108796.1"/>
    <property type="molecule type" value="Genomic_DNA"/>
</dbReference>
<evidence type="ECO:0000313" key="5">
    <source>
        <dbReference type="Proteomes" id="UP001500171"/>
    </source>
</evidence>
<accession>A0ABP9N6Z0</accession>
<evidence type="ECO:0000259" key="3">
    <source>
        <dbReference type="Pfam" id="PF04536"/>
    </source>
</evidence>
<dbReference type="PANTHER" id="PTHR30373">
    <property type="entry name" value="UPF0603 PROTEIN YGCG"/>
    <property type="match status" value="1"/>
</dbReference>
<dbReference type="Pfam" id="PF04536">
    <property type="entry name" value="TPM_phosphatase"/>
    <property type="match status" value="1"/>
</dbReference>
<feature type="transmembrane region" description="Helical" evidence="2">
    <location>
        <begin position="237"/>
        <end position="258"/>
    </location>
</feature>
<organism evidence="4 5">
    <name type="scientific">Orbus sasakiae</name>
    <dbReference type="NCBI Taxonomy" id="1078475"/>
    <lineage>
        <taxon>Bacteria</taxon>
        <taxon>Pseudomonadati</taxon>
        <taxon>Pseudomonadota</taxon>
        <taxon>Gammaproteobacteria</taxon>
        <taxon>Orbales</taxon>
        <taxon>Orbaceae</taxon>
        <taxon>Orbus</taxon>
    </lineage>
</organism>
<keyword evidence="2" id="KW-1133">Transmembrane helix</keyword>
<protein>
    <recommendedName>
        <fullName evidence="3">TPM domain-containing protein</fullName>
    </recommendedName>
</protein>
<feature type="transmembrane region" description="Helical" evidence="2">
    <location>
        <begin position="210"/>
        <end position="231"/>
    </location>
</feature>
<reference evidence="5" key="1">
    <citation type="journal article" date="2019" name="Int. J. Syst. Evol. Microbiol.">
        <title>The Global Catalogue of Microorganisms (GCM) 10K type strain sequencing project: providing services to taxonomists for standard genome sequencing and annotation.</title>
        <authorList>
            <consortium name="The Broad Institute Genomics Platform"/>
            <consortium name="The Broad Institute Genome Sequencing Center for Infectious Disease"/>
            <person name="Wu L."/>
            <person name="Ma J."/>
        </authorList>
    </citation>
    <scope>NUCLEOTIDE SEQUENCE [LARGE SCALE GENOMIC DNA]</scope>
    <source>
        <strain evidence="5">JCM 18050</strain>
    </source>
</reference>
<keyword evidence="2" id="KW-0472">Membrane</keyword>
<sequence length="427" mass="48737">MVSAIYYTIKSIPNPYHQTDVIYIVDPENILTSQDTDIINQRLKQLETLTKIETAVVILPSIGNVDTREFANKLFNHWKIGKKEQNNGLLILFVLDQREVVFEVGYGLEGNLTDAKSYRLMQQYMLPKFRLNQFSDGLRAGADGIAQYLEQQYADGTLYGIGYNIQPFWIKTGVIIFVLFSIATYCFIGDRIFKKKNSSKKPYESPLERLLKVCYVSLAILPLSLLCVFFVDYSTGVTVVNTSILLFFIVCILAFIVLKILNSPNRPNICEKCLKLTEIESDTNFPDMLNSKERYQYDIKSVTYSWYKCKNRKCQYIRYQGIKKSYWEHCSSCKLIAMRLQRTTIVRAATQFTSGNGIKIYKCIKCNKTMQVPFTINANFPRRTEVYDKLSSDTDNNYNSYGTSSSFSSNEFRGGGGSGGGGARGKF</sequence>
<feature type="compositionally biased region" description="Gly residues" evidence="1">
    <location>
        <begin position="413"/>
        <end position="427"/>
    </location>
</feature>
<evidence type="ECO:0000313" key="4">
    <source>
        <dbReference type="EMBL" id="GAA5108796.1"/>
    </source>
</evidence>
<feature type="region of interest" description="Disordered" evidence="1">
    <location>
        <begin position="403"/>
        <end position="427"/>
    </location>
</feature>
<feature type="transmembrane region" description="Helical" evidence="2">
    <location>
        <begin position="168"/>
        <end position="189"/>
    </location>
</feature>
<comment type="caution">
    <text evidence="4">The sequence shown here is derived from an EMBL/GenBank/DDBJ whole genome shotgun (WGS) entry which is preliminary data.</text>
</comment>
<keyword evidence="2" id="KW-0812">Transmembrane</keyword>
<name>A0ABP9N6Z0_9GAMM</name>
<gene>
    <name evidence="4" type="ORF">GCM10023211_11480</name>
</gene>
<dbReference type="Proteomes" id="UP001500171">
    <property type="component" value="Unassembled WGS sequence"/>
</dbReference>
<dbReference type="PANTHER" id="PTHR30373:SF2">
    <property type="entry name" value="UPF0603 PROTEIN YGCG"/>
    <property type="match status" value="1"/>
</dbReference>
<dbReference type="Gene3D" id="3.10.310.50">
    <property type="match status" value="1"/>
</dbReference>